<dbReference type="EMBL" id="AMEM01000014">
    <property type="protein sequence ID" value="EKX91002.1"/>
    <property type="molecule type" value="Genomic_DNA"/>
</dbReference>
<dbReference type="HOGENOM" id="CLU_038815_0_0_11"/>
<name>L1MID3_9CORY</name>
<sequence length="431" mass="47767">MHREVAQSTGGRKTELRPLSDGVALASHIGWQWHNVPDDIAETLEQLCDDVPHLGESASIVVLERGEVAPNLHLDVQGSPLVSGGMMLRVPIEGRTDALINTYKDSNPNKVPNVAMDKPKKNEEPLNMSVTHECLGNVKYSYRAPIACDAPWSQIVLLEVAGEELPSHQYVAICVTLHRAIISAIGFGASSFITGKYDQAVGKIPANRLAFQYLPVKYTQHLGLKGAAIAIMIPSAANAEDLTQLANGLATVKSLYSREFGRRHVYFSGISVQADEFWPEPLEGSVRLWKPLTAIVPETRPVKTKDGAKRWTLADSGLLSLAYVWRDRFNSERRGEQRYLELRDQVKTQEAVVFKARTINAKPRRYAHRTHASVVTQPWRGLLSLGTLATDKTLVAIGQSRHLGGGLLVPHDVSEDDFERMIQKEKHNNDK</sequence>
<evidence type="ECO:0000313" key="1">
    <source>
        <dbReference type="EMBL" id="EKX91002.1"/>
    </source>
</evidence>
<dbReference type="NCBIfam" id="TIGR02165">
    <property type="entry name" value="cas5_6_GSU0054"/>
    <property type="match status" value="1"/>
</dbReference>
<gene>
    <name evidence="1" type="ORF">HMPREF9997_00879</name>
</gene>
<protein>
    <recommendedName>
        <fullName evidence="3">CRISPR-associated protein, GSU0054 family</fullName>
    </recommendedName>
</protein>
<evidence type="ECO:0008006" key="3">
    <source>
        <dbReference type="Google" id="ProtNLM"/>
    </source>
</evidence>
<organism evidence="1 2">
    <name type="scientific">Corynebacterium durum F0235</name>
    <dbReference type="NCBI Taxonomy" id="1035195"/>
    <lineage>
        <taxon>Bacteria</taxon>
        <taxon>Bacillati</taxon>
        <taxon>Actinomycetota</taxon>
        <taxon>Actinomycetes</taxon>
        <taxon>Mycobacteriales</taxon>
        <taxon>Corynebacteriaceae</taxon>
        <taxon>Corynebacterium</taxon>
    </lineage>
</organism>
<dbReference type="AlphaFoldDB" id="L1MID3"/>
<dbReference type="PATRIC" id="fig|1035195.3.peg.783"/>
<reference evidence="1 2" key="1">
    <citation type="submission" date="2012-05" db="EMBL/GenBank/DDBJ databases">
        <authorList>
            <person name="Weinstock G."/>
            <person name="Sodergren E."/>
            <person name="Lobos E.A."/>
            <person name="Fulton L."/>
            <person name="Fulton R."/>
            <person name="Courtney L."/>
            <person name="Fronick C."/>
            <person name="O'Laughlin M."/>
            <person name="Godfrey J."/>
            <person name="Wilson R.M."/>
            <person name="Miner T."/>
            <person name="Farmer C."/>
            <person name="Delehaunty K."/>
            <person name="Cordes M."/>
            <person name="Minx P."/>
            <person name="Tomlinson C."/>
            <person name="Chen J."/>
            <person name="Wollam A."/>
            <person name="Pepin K.H."/>
            <person name="Bhonagiri V."/>
            <person name="Zhang X."/>
            <person name="Suruliraj S."/>
            <person name="Warren W."/>
            <person name="Mitreva M."/>
            <person name="Mardis E.R."/>
            <person name="Wilson R.K."/>
        </authorList>
    </citation>
    <scope>NUCLEOTIDE SEQUENCE [LARGE SCALE GENOMIC DNA]</scope>
    <source>
        <strain evidence="1 2">F0235</strain>
    </source>
</reference>
<dbReference type="InterPro" id="IPR019089">
    <property type="entry name" value="Cas_GSU0054"/>
</dbReference>
<dbReference type="Proteomes" id="UP000010445">
    <property type="component" value="Unassembled WGS sequence"/>
</dbReference>
<evidence type="ECO:0000313" key="2">
    <source>
        <dbReference type="Proteomes" id="UP000010445"/>
    </source>
</evidence>
<dbReference type="eggNOG" id="ENOG5033R8Q">
    <property type="taxonomic scope" value="Bacteria"/>
</dbReference>
<dbReference type="STRING" id="1035195.HMPREF9997_00879"/>
<proteinExistence type="predicted"/>
<accession>L1MID3</accession>
<comment type="caution">
    <text evidence="1">The sequence shown here is derived from an EMBL/GenBank/DDBJ whole genome shotgun (WGS) entry which is preliminary data.</text>
</comment>
<keyword evidence="2" id="KW-1185">Reference proteome</keyword>